<dbReference type="RefSeq" id="WP_092546575.1">
    <property type="nucleotide sequence ID" value="NZ_BOMJ01000110.1"/>
</dbReference>
<dbReference type="InterPro" id="IPR030395">
    <property type="entry name" value="GP_PDE_dom"/>
</dbReference>
<keyword evidence="4" id="KW-1185">Reference proteome</keyword>
<dbReference type="PROSITE" id="PS51704">
    <property type="entry name" value="GP_PDE"/>
    <property type="match status" value="1"/>
</dbReference>
<sequence length="281" mass="30511">MRRTSVFALSAVLVLAGLVTPSAALAKPAVPLRAPGAPVVVVAHRGASASAPENTLPATRLALEAGSDWIETDTQPSRDGVPFVLHDRTVTRTTNGTGAIRKLTSARLTRLDAGSWFARKYAGTRLPTLAQQLAYVRRHNGRVLVEIKGAHTKTQILAVVRVIRAQRMTGRVLVQSFDEVSLRRVRQAAPELPIALLRTTIDRDPVAVSRRLGLAAYNPKGSALLTRPAVVARLHAAGVAVFAWTEDSPARWKRLDTIRVDGIITNRPADLVHWRNRQVGI</sequence>
<evidence type="ECO:0000313" key="4">
    <source>
        <dbReference type="Proteomes" id="UP000198688"/>
    </source>
</evidence>
<dbReference type="Gene3D" id="3.20.20.190">
    <property type="entry name" value="Phosphatidylinositol (PI) phosphodiesterase"/>
    <property type="match status" value="1"/>
</dbReference>
<protein>
    <submittedName>
        <fullName evidence="3">Glycerophosphoryl diester phosphodiesterase</fullName>
    </submittedName>
</protein>
<dbReference type="Proteomes" id="UP000198688">
    <property type="component" value="Chromosome I"/>
</dbReference>
<accession>A0A1H2BKS1</accession>
<evidence type="ECO:0000256" key="1">
    <source>
        <dbReference type="SAM" id="SignalP"/>
    </source>
</evidence>
<feature type="signal peptide" evidence="1">
    <location>
        <begin position="1"/>
        <end position="26"/>
    </location>
</feature>
<dbReference type="Pfam" id="PF03009">
    <property type="entry name" value="GDPD"/>
    <property type="match status" value="1"/>
</dbReference>
<dbReference type="GO" id="GO:0006629">
    <property type="term" value="P:lipid metabolic process"/>
    <property type="evidence" value="ECO:0007669"/>
    <property type="project" value="InterPro"/>
</dbReference>
<dbReference type="EMBL" id="LT629758">
    <property type="protein sequence ID" value="SDT58499.1"/>
    <property type="molecule type" value="Genomic_DNA"/>
</dbReference>
<dbReference type="AlphaFoldDB" id="A0A1H2BKS1"/>
<feature type="chain" id="PRO_5009270062" evidence="1">
    <location>
        <begin position="27"/>
        <end position="281"/>
    </location>
</feature>
<name>A0A1H2BKS1_9ACTN</name>
<evidence type="ECO:0000313" key="3">
    <source>
        <dbReference type="EMBL" id="SDT58499.1"/>
    </source>
</evidence>
<dbReference type="GO" id="GO:0008081">
    <property type="term" value="F:phosphoric diester hydrolase activity"/>
    <property type="evidence" value="ECO:0007669"/>
    <property type="project" value="InterPro"/>
</dbReference>
<evidence type="ECO:0000259" key="2">
    <source>
        <dbReference type="PROSITE" id="PS51704"/>
    </source>
</evidence>
<proteinExistence type="predicted"/>
<dbReference type="SUPFAM" id="SSF51695">
    <property type="entry name" value="PLC-like phosphodiesterases"/>
    <property type="match status" value="1"/>
</dbReference>
<gene>
    <name evidence="3" type="ORF">SAMN04489716_4675</name>
</gene>
<dbReference type="PANTHER" id="PTHR46211:SF1">
    <property type="entry name" value="GLYCEROPHOSPHODIESTER PHOSPHODIESTERASE, CYTOPLASMIC"/>
    <property type="match status" value="1"/>
</dbReference>
<feature type="domain" description="GP-PDE" evidence="2">
    <location>
        <begin position="39"/>
        <end position="275"/>
    </location>
</feature>
<reference evidence="3 4" key="1">
    <citation type="submission" date="2016-10" db="EMBL/GenBank/DDBJ databases">
        <authorList>
            <person name="de Groot N.N."/>
        </authorList>
    </citation>
    <scope>NUCLEOTIDE SEQUENCE [LARGE SCALE GENOMIC DNA]</scope>
    <source>
        <strain evidence="3 4">DSM 43941</strain>
    </source>
</reference>
<keyword evidence="1" id="KW-0732">Signal</keyword>
<organism evidence="3 4">
    <name type="scientific">Actinoplanes derwentensis</name>
    <dbReference type="NCBI Taxonomy" id="113562"/>
    <lineage>
        <taxon>Bacteria</taxon>
        <taxon>Bacillati</taxon>
        <taxon>Actinomycetota</taxon>
        <taxon>Actinomycetes</taxon>
        <taxon>Micromonosporales</taxon>
        <taxon>Micromonosporaceae</taxon>
        <taxon>Actinoplanes</taxon>
    </lineage>
</organism>
<dbReference type="OrthoDB" id="9758957at2"/>
<dbReference type="PANTHER" id="PTHR46211">
    <property type="entry name" value="GLYCEROPHOSPHORYL DIESTER PHOSPHODIESTERASE"/>
    <property type="match status" value="1"/>
</dbReference>
<dbReference type="STRING" id="113562.SAMN04489716_4675"/>
<dbReference type="InterPro" id="IPR017946">
    <property type="entry name" value="PLC-like_Pdiesterase_TIM-brl"/>
</dbReference>